<reference evidence="10 11" key="1">
    <citation type="submission" date="2019-04" db="EMBL/GenBank/DDBJ databases">
        <title>Isolation and identification of Cellulomonas shaoxiangyii sp. Nov. isolated from feces of the Tibetan antelopes (Pantholops hodgsonii) in the Qinghai-Tibet plateau of China.</title>
        <authorList>
            <person name="Tian Z."/>
        </authorList>
    </citation>
    <scope>NUCLEOTIDE SEQUENCE [LARGE SCALE GENOMIC DNA]</scope>
    <source>
        <strain evidence="10 11">Z28</strain>
    </source>
</reference>
<evidence type="ECO:0000256" key="1">
    <source>
        <dbReference type="ARBA" id="ARBA00011073"/>
    </source>
</evidence>
<evidence type="ECO:0000256" key="6">
    <source>
        <dbReference type="SAM" id="MobiDB-lite"/>
    </source>
</evidence>
<dbReference type="PRINTS" id="PR00723">
    <property type="entry name" value="SUBTILISIN"/>
</dbReference>
<dbReference type="InterPro" id="IPR023828">
    <property type="entry name" value="Peptidase_S8_Ser-AS"/>
</dbReference>
<accession>A0A4P7SJ17</accession>
<evidence type="ECO:0000313" key="11">
    <source>
        <dbReference type="Proteomes" id="UP000296469"/>
    </source>
</evidence>
<dbReference type="AlphaFoldDB" id="A0A4P7SJ17"/>
<dbReference type="GO" id="GO:0004252">
    <property type="term" value="F:serine-type endopeptidase activity"/>
    <property type="evidence" value="ECO:0007669"/>
    <property type="project" value="UniProtKB-UniRule"/>
</dbReference>
<dbReference type="PROSITE" id="PS00137">
    <property type="entry name" value="SUBTILASE_HIS"/>
    <property type="match status" value="1"/>
</dbReference>
<dbReference type="Proteomes" id="UP000296469">
    <property type="component" value="Chromosome"/>
</dbReference>
<keyword evidence="7" id="KW-0812">Transmembrane</keyword>
<gene>
    <name evidence="10" type="ORF">E5225_12380</name>
</gene>
<evidence type="ECO:0000256" key="4">
    <source>
        <dbReference type="ARBA" id="ARBA00022825"/>
    </source>
</evidence>
<dbReference type="OrthoDB" id="3644449at2"/>
<feature type="compositionally biased region" description="Low complexity" evidence="6">
    <location>
        <begin position="410"/>
        <end position="429"/>
    </location>
</feature>
<dbReference type="SUPFAM" id="SSF52743">
    <property type="entry name" value="Subtilisin-like"/>
    <property type="match status" value="1"/>
</dbReference>
<sequence>MTARRPRRPSVRRTGAALAAAALLGTGLAAPAAAATQDGTWWYSGMGVAEVHAQGATGAGVTVAVIDDGIFPGMSYLADADVQVHEPSFCADDTDTPIPAARPLEQVAWHGTTVTGFLVGNGRGADGGQSIAGVAPDARVLFYAVSDGTRAPGAVSGFTCQQSLAQDAVDAHYVAQALRQAVDDGAQIITISVGNAFVYNLEVREALTWALREGVVVVAALGEYQPGDVVPVGDDLALANGVVAVEACDAELEPMEGEPGSGAPMEHDRVTVCAPGVDLLVQGSRDGDATSTGLGWGTSFAAPITAGALAAVWSAHPQATGNQMLQSLVHNTGAEEHELDYDPVYGYGVVGLRHMLREDPTTFPDENPLLLDVAENDGGRSDPITPGEVAEATRPVWPGDPDAPADDAEQPATDAPTDAPTAGAAPPDTDAGDGTGSGVPAGAVAAGGAAVATLAVVAVLLARRRSSGAPTTAP</sequence>
<organism evidence="10 11">
    <name type="scientific">Cellulomonas shaoxiangyii</name>
    <dbReference type="NCBI Taxonomy" id="2566013"/>
    <lineage>
        <taxon>Bacteria</taxon>
        <taxon>Bacillati</taxon>
        <taxon>Actinomycetota</taxon>
        <taxon>Actinomycetes</taxon>
        <taxon>Micrococcales</taxon>
        <taxon>Cellulomonadaceae</taxon>
        <taxon>Cellulomonas</taxon>
    </lineage>
</organism>
<keyword evidence="11" id="KW-1185">Reference proteome</keyword>
<keyword evidence="8" id="KW-0732">Signal</keyword>
<evidence type="ECO:0000256" key="5">
    <source>
        <dbReference type="PROSITE-ProRule" id="PRU01240"/>
    </source>
</evidence>
<dbReference type="PROSITE" id="PS51892">
    <property type="entry name" value="SUBTILASE"/>
    <property type="match status" value="1"/>
</dbReference>
<dbReference type="EMBL" id="CP039291">
    <property type="protein sequence ID" value="QCB94239.1"/>
    <property type="molecule type" value="Genomic_DNA"/>
</dbReference>
<keyword evidence="4 5" id="KW-0720">Serine protease</keyword>
<dbReference type="InterPro" id="IPR036852">
    <property type="entry name" value="Peptidase_S8/S53_dom_sf"/>
</dbReference>
<dbReference type="InterPro" id="IPR015500">
    <property type="entry name" value="Peptidase_S8_subtilisin-rel"/>
</dbReference>
<dbReference type="PANTHER" id="PTHR43399">
    <property type="entry name" value="SUBTILISIN-RELATED"/>
    <property type="match status" value="1"/>
</dbReference>
<dbReference type="GO" id="GO:0006508">
    <property type="term" value="P:proteolysis"/>
    <property type="evidence" value="ECO:0007669"/>
    <property type="project" value="UniProtKB-KW"/>
</dbReference>
<dbReference type="Gene3D" id="3.40.50.200">
    <property type="entry name" value="Peptidase S8/S53 domain"/>
    <property type="match status" value="1"/>
</dbReference>
<feature type="chain" id="PRO_5020757055" description="Peptidase S8/S53 domain-containing protein" evidence="8">
    <location>
        <begin position="35"/>
        <end position="474"/>
    </location>
</feature>
<keyword evidence="2 5" id="KW-0645">Protease</keyword>
<dbReference type="CDD" id="cd00306">
    <property type="entry name" value="Peptidases_S8_S53"/>
    <property type="match status" value="1"/>
</dbReference>
<feature type="region of interest" description="Disordered" evidence="6">
    <location>
        <begin position="360"/>
        <end position="443"/>
    </location>
</feature>
<dbReference type="PROSITE" id="PS00138">
    <property type="entry name" value="SUBTILASE_SER"/>
    <property type="match status" value="1"/>
</dbReference>
<dbReference type="RefSeq" id="WP_135975223.1">
    <property type="nucleotide sequence ID" value="NZ_CP039291.1"/>
</dbReference>
<dbReference type="InterPro" id="IPR022398">
    <property type="entry name" value="Peptidase_S8_His-AS"/>
</dbReference>
<feature type="active site" description="Charge relay system" evidence="5">
    <location>
        <position position="299"/>
    </location>
</feature>
<evidence type="ECO:0000256" key="7">
    <source>
        <dbReference type="SAM" id="Phobius"/>
    </source>
</evidence>
<dbReference type="InterPro" id="IPR051048">
    <property type="entry name" value="Peptidase_S8/S53_subtilisin"/>
</dbReference>
<evidence type="ECO:0000259" key="9">
    <source>
        <dbReference type="Pfam" id="PF00082"/>
    </source>
</evidence>
<evidence type="ECO:0000256" key="2">
    <source>
        <dbReference type="ARBA" id="ARBA00022670"/>
    </source>
</evidence>
<comment type="similarity">
    <text evidence="1 5">Belongs to the peptidase S8 family.</text>
</comment>
<dbReference type="KEGG" id="celz:E5225_12380"/>
<name>A0A4P7SJ17_9CELL</name>
<keyword evidence="7" id="KW-0472">Membrane</keyword>
<evidence type="ECO:0000256" key="8">
    <source>
        <dbReference type="SAM" id="SignalP"/>
    </source>
</evidence>
<dbReference type="PANTHER" id="PTHR43399:SF4">
    <property type="entry name" value="CELL WALL-ASSOCIATED PROTEASE"/>
    <property type="match status" value="1"/>
</dbReference>
<dbReference type="InterPro" id="IPR000209">
    <property type="entry name" value="Peptidase_S8/S53_dom"/>
</dbReference>
<feature type="domain" description="Peptidase S8/S53" evidence="9">
    <location>
        <begin position="58"/>
        <end position="348"/>
    </location>
</feature>
<feature type="active site" description="Charge relay system" evidence="5">
    <location>
        <position position="110"/>
    </location>
</feature>
<evidence type="ECO:0000313" key="10">
    <source>
        <dbReference type="EMBL" id="QCB94239.1"/>
    </source>
</evidence>
<feature type="active site" description="Charge relay system" evidence="5">
    <location>
        <position position="67"/>
    </location>
</feature>
<dbReference type="InterPro" id="IPR006311">
    <property type="entry name" value="TAT_signal"/>
</dbReference>
<feature type="transmembrane region" description="Helical" evidence="7">
    <location>
        <begin position="441"/>
        <end position="462"/>
    </location>
</feature>
<protein>
    <recommendedName>
        <fullName evidence="9">Peptidase S8/S53 domain-containing protein</fullName>
    </recommendedName>
</protein>
<proteinExistence type="inferred from homology"/>
<dbReference type="Pfam" id="PF00082">
    <property type="entry name" value="Peptidase_S8"/>
    <property type="match status" value="1"/>
</dbReference>
<keyword evidence="7" id="KW-1133">Transmembrane helix</keyword>
<feature type="signal peptide" evidence="8">
    <location>
        <begin position="1"/>
        <end position="34"/>
    </location>
</feature>
<evidence type="ECO:0000256" key="3">
    <source>
        <dbReference type="ARBA" id="ARBA00022801"/>
    </source>
</evidence>
<dbReference type="PROSITE" id="PS51318">
    <property type="entry name" value="TAT"/>
    <property type="match status" value="1"/>
</dbReference>
<keyword evidence="3 5" id="KW-0378">Hydrolase</keyword>